<dbReference type="AlphaFoldDB" id="A0A645DGG8"/>
<dbReference type="GO" id="GO:0030145">
    <property type="term" value="F:manganese ion binding"/>
    <property type="evidence" value="ECO:0007669"/>
    <property type="project" value="TreeGrafter"/>
</dbReference>
<dbReference type="Pfam" id="PF01676">
    <property type="entry name" value="Metalloenzyme"/>
    <property type="match status" value="1"/>
</dbReference>
<dbReference type="InterPro" id="IPR006124">
    <property type="entry name" value="Metalloenzyme"/>
</dbReference>
<dbReference type="InterPro" id="IPR005995">
    <property type="entry name" value="Pgm_bpd_ind"/>
</dbReference>
<evidence type="ECO:0000259" key="1">
    <source>
        <dbReference type="Pfam" id="PF01676"/>
    </source>
</evidence>
<dbReference type="GO" id="GO:0006007">
    <property type="term" value="P:glucose catabolic process"/>
    <property type="evidence" value="ECO:0007669"/>
    <property type="project" value="InterPro"/>
</dbReference>
<dbReference type="PANTHER" id="PTHR31637">
    <property type="entry name" value="2,3-BISPHOSPHOGLYCERATE-INDEPENDENT PHOSPHOGLYCERATE MUTASE"/>
    <property type="match status" value="1"/>
</dbReference>
<name>A0A645DGG8_9ZZZZ</name>
<dbReference type="InterPro" id="IPR017850">
    <property type="entry name" value="Alkaline_phosphatase_core_sf"/>
</dbReference>
<accession>A0A645DGG8</accession>
<proteinExistence type="predicted"/>
<dbReference type="Gene3D" id="3.40.720.10">
    <property type="entry name" value="Alkaline Phosphatase, subunit A"/>
    <property type="match status" value="1"/>
</dbReference>
<feature type="domain" description="Metalloenzyme" evidence="1">
    <location>
        <begin position="17"/>
        <end position="206"/>
    </location>
</feature>
<sequence length="224" mass="23849">MTQYDAEFAPWVQVAFPPHALKNTLGEWLSHLGLRQLRCAETEKYAHVTFFFNGGREKPFEGEKRILVSSPKVATYDLAPQMSALEVADRVVRGLALGLFDVVIVNLANPDMVGHTGMMDAVLTALRVVDIAADRIVTAAKKAGGFAVVTADHGNAESMLLPDGTPQTAHSASPVPFAVVGRGEMTLKDGRLSDVAPTLLTLMGLPIPPEMEGKDLSGGSAKGD</sequence>
<dbReference type="SUPFAM" id="SSF53649">
    <property type="entry name" value="Alkaline phosphatase-like"/>
    <property type="match status" value="1"/>
</dbReference>
<gene>
    <name evidence="2" type="primary">gpmI_30</name>
    <name evidence="2" type="ORF">SDC9_135674</name>
</gene>
<keyword evidence="2" id="KW-0413">Isomerase</keyword>
<dbReference type="PANTHER" id="PTHR31637:SF0">
    <property type="entry name" value="2,3-BISPHOSPHOGLYCERATE-INDEPENDENT PHOSPHOGLYCERATE MUTASE"/>
    <property type="match status" value="1"/>
</dbReference>
<protein>
    <submittedName>
        <fullName evidence="2">2,3-bisphosphoglycerate-independent phosphoglycerate mutase</fullName>
        <ecNumber evidence="2">5.4.2.12</ecNumber>
    </submittedName>
</protein>
<reference evidence="2" key="1">
    <citation type="submission" date="2019-08" db="EMBL/GenBank/DDBJ databases">
        <authorList>
            <person name="Kucharzyk K."/>
            <person name="Murdoch R.W."/>
            <person name="Higgins S."/>
            <person name="Loffler F."/>
        </authorList>
    </citation>
    <scope>NUCLEOTIDE SEQUENCE</scope>
</reference>
<evidence type="ECO:0000313" key="2">
    <source>
        <dbReference type="EMBL" id="MPM88570.1"/>
    </source>
</evidence>
<comment type="caution">
    <text evidence="2">The sequence shown here is derived from an EMBL/GenBank/DDBJ whole genome shotgun (WGS) entry which is preliminary data.</text>
</comment>
<dbReference type="GO" id="GO:0005829">
    <property type="term" value="C:cytosol"/>
    <property type="evidence" value="ECO:0007669"/>
    <property type="project" value="TreeGrafter"/>
</dbReference>
<dbReference type="GO" id="GO:0004619">
    <property type="term" value="F:phosphoglycerate mutase activity"/>
    <property type="evidence" value="ECO:0007669"/>
    <property type="project" value="UniProtKB-EC"/>
</dbReference>
<dbReference type="EMBL" id="VSSQ01036169">
    <property type="protein sequence ID" value="MPM88570.1"/>
    <property type="molecule type" value="Genomic_DNA"/>
</dbReference>
<organism evidence="2">
    <name type="scientific">bioreactor metagenome</name>
    <dbReference type="NCBI Taxonomy" id="1076179"/>
    <lineage>
        <taxon>unclassified sequences</taxon>
        <taxon>metagenomes</taxon>
        <taxon>ecological metagenomes</taxon>
    </lineage>
</organism>
<dbReference type="EC" id="5.4.2.12" evidence="2"/>